<name>A0ACC0X7D9_9ROSI</name>
<protein>
    <submittedName>
        <fullName evidence="1">Uncharacterized protein</fullName>
    </submittedName>
</protein>
<evidence type="ECO:0000313" key="2">
    <source>
        <dbReference type="Proteomes" id="UP001163603"/>
    </source>
</evidence>
<evidence type="ECO:0000313" key="1">
    <source>
        <dbReference type="EMBL" id="KAJ0010708.1"/>
    </source>
</evidence>
<accession>A0ACC0X7D9</accession>
<gene>
    <name evidence="1" type="ORF">Pint_33080</name>
</gene>
<keyword evidence="2" id="KW-1185">Reference proteome</keyword>
<sequence>MQLKCNYKCQASALSDPVSRSCLFTLFIAVSLICGAYFIGNAAKDHKERIMRWGVINSMWKANSNACKNQCRPPGTEALPQGIVAKTSNLEMRPLWSSTMKLVCEAIFGF</sequence>
<proteinExistence type="predicted"/>
<comment type="caution">
    <text evidence="1">The sequence shown here is derived from an EMBL/GenBank/DDBJ whole genome shotgun (WGS) entry which is preliminary data.</text>
</comment>
<reference evidence="2" key="1">
    <citation type="journal article" date="2023" name="G3 (Bethesda)">
        <title>Genome assembly and association tests identify interacting loci associated with vigor, precocity, and sex in interspecific pistachio rootstocks.</title>
        <authorList>
            <person name="Palmer W."/>
            <person name="Jacygrad E."/>
            <person name="Sagayaradj S."/>
            <person name="Cavanaugh K."/>
            <person name="Han R."/>
            <person name="Bertier L."/>
            <person name="Beede B."/>
            <person name="Kafkas S."/>
            <person name="Golino D."/>
            <person name="Preece J."/>
            <person name="Michelmore R."/>
        </authorList>
    </citation>
    <scope>NUCLEOTIDE SEQUENCE [LARGE SCALE GENOMIC DNA]</scope>
</reference>
<organism evidence="1 2">
    <name type="scientific">Pistacia integerrima</name>
    <dbReference type="NCBI Taxonomy" id="434235"/>
    <lineage>
        <taxon>Eukaryota</taxon>
        <taxon>Viridiplantae</taxon>
        <taxon>Streptophyta</taxon>
        <taxon>Embryophyta</taxon>
        <taxon>Tracheophyta</taxon>
        <taxon>Spermatophyta</taxon>
        <taxon>Magnoliopsida</taxon>
        <taxon>eudicotyledons</taxon>
        <taxon>Gunneridae</taxon>
        <taxon>Pentapetalae</taxon>
        <taxon>rosids</taxon>
        <taxon>malvids</taxon>
        <taxon>Sapindales</taxon>
        <taxon>Anacardiaceae</taxon>
        <taxon>Pistacia</taxon>
    </lineage>
</organism>
<dbReference type="Proteomes" id="UP001163603">
    <property type="component" value="Chromosome 14"/>
</dbReference>
<dbReference type="EMBL" id="CM047749">
    <property type="protein sequence ID" value="KAJ0010708.1"/>
    <property type="molecule type" value="Genomic_DNA"/>
</dbReference>